<accession>A0ABU6SS43</accession>
<feature type="region of interest" description="Disordered" evidence="1">
    <location>
        <begin position="57"/>
        <end position="110"/>
    </location>
</feature>
<proteinExistence type="predicted"/>
<organism evidence="2 3">
    <name type="scientific">Stylosanthes scabra</name>
    <dbReference type="NCBI Taxonomy" id="79078"/>
    <lineage>
        <taxon>Eukaryota</taxon>
        <taxon>Viridiplantae</taxon>
        <taxon>Streptophyta</taxon>
        <taxon>Embryophyta</taxon>
        <taxon>Tracheophyta</taxon>
        <taxon>Spermatophyta</taxon>
        <taxon>Magnoliopsida</taxon>
        <taxon>eudicotyledons</taxon>
        <taxon>Gunneridae</taxon>
        <taxon>Pentapetalae</taxon>
        <taxon>rosids</taxon>
        <taxon>fabids</taxon>
        <taxon>Fabales</taxon>
        <taxon>Fabaceae</taxon>
        <taxon>Papilionoideae</taxon>
        <taxon>50 kb inversion clade</taxon>
        <taxon>dalbergioids sensu lato</taxon>
        <taxon>Dalbergieae</taxon>
        <taxon>Pterocarpus clade</taxon>
        <taxon>Stylosanthes</taxon>
    </lineage>
</organism>
<gene>
    <name evidence="2" type="ORF">PIB30_079923</name>
</gene>
<comment type="caution">
    <text evidence="2">The sequence shown here is derived from an EMBL/GenBank/DDBJ whole genome shotgun (WGS) entry which is preliminary data.</text>
</comment>
<feature type="compositionally biased region" description="Basic and acidic residues" evidence="1">
    <location>
        <begin position="100"/>
        <end position="110"/>
    </location>
</feature>
<dbReference type="Proteomes" id="UP001341840">
    <property type="component" value="Unassembled WGS sequence"/>
</dbReference>
<keyword evidence="3" id="KW-1185">Reference proteome</keyword>
<sequence>MASFNHYSPAVGSTSSRCPTIGSLTLHAGPNPSNTHSSCTNATRSMHHLIGAVDLLTKRENPSSMDSEATSTTDSEHVNSEPSVNQNGTISEQSVPLKRYIYDRDPNPDDYDNLKIWEFR</sequence>
<protein>
    <submittedName>
        <fullName evidence="2">Uncharacterized protein</fullName>
    </submittedName>
</protein>
<evidence type="ECO:0000313" key="3">
    <source>
        <dbReference type="Proteomes" id="UP001341840"/>
    </source>
</evidence>
<evidence type="ECO:0000313" key="2">
    <source>
        <dbReference type="EMBL" id="MED6139019.1"/>
    </source>
</evidence>
<dbReference type="EMBL" id="JASCZI010061563">
    <property type="protein sequence ID" value="MED6139019.1"/>
    <property type="molecule type" value="Genomic_DNA"/>
</dbReference>
<reference evidence="2 3" key="1">
    <citation type="journal article" date="2023" name="Plants (Basel)">
        <title>Bridging the Gap: Combining Genomics and Transcriptomics Approaches to Understand Stylosanthes scabra, an Orphan Legume from the Brazilian Caatinga.</title>
        <authorList>
            <person name="Ferreira-Neto J.R.C."/>
            <person name="da Silva M.D."/>
            <person name="Binneck E."/>
            <person name="de Melo N.F."/>
            <person name="da Silva R.H."/>
            <person name="de Melo A.L.T.M."/>
            <person name="Pandolfi V."/>
            <person name="Bustamante F.O."/>
            <person name="Brasileiro-Vidal A.C."/>
            <person name="Benko-Iseppon A.M."/>
        </authorList>
    </citation>
    <scope>NUCLEOTIDE SEQUENCE [LARGE SCALE GENOMIC DNA]</scope>
    <source>
        <tissue evidence="2">Leaves</tissue>
    </source>
</reference>
<feature type="compositionally biased region" description="Polar residues" evidence="1">
    <location>
        <begin position="80"/>
        <end position="94"/>
    </location>
</feature>
<name>A0ABU6SS43_9FABA</name>
<feature type="region of interest" description="Disordered" evidence="1">
    <location>
        <begin position="1"/>
        <end position="43"/>
    </location>
</feature>
<evidence type="ECO:0000256" key="1">
    <source>
        <dbReference type="SAM" id="MobiDB-lite"/>
    </source>
</evidence>
<feature type="compositionally biased region" description="Polar residues" evidence="1">
    <location>
        <begin position="31"/>
        <end position="43"/>
    </location>
</feature>
<feature type="compositionally biased region" description="Polar residues" evidence="1">
    <location>
        <begin position="62"/>
        <end position="73"/>
    </location>
</feature>